<dbReference type="EMBL" id="JADKGY010000029">
    <property type="protein sequence ID" value="MBK9984000.1"/>
    <property type="molecule type" value="Genomic_DNA"/>
</dbReference>
<evidence type="ECO:0000313" key="1">
    <source>
        <dbReference type="EMBL" id="MBK9984000.1"/>
    </source>
</evidence>
<name>A0A9D7SVE5_9BACT</name>
<dbReference type="Proteomes" id="UP000808337">
    <property type="component" value="Unassembled WGS sequence"/>
</dbReference>
<accession>A0A9D7SVE5</accession>
<gene>
    <name evidence="1" type="ORF">IPP15_16800</name>
</gene>
<evidence type="ECO:0008006" key="3">
    <source>
        <dbReference type="Google" id="ProtNLM"/>
    </source>
</evidence>
<proteinExistence type="predicted"/>
<comment type="caution">
    <text evidence="1">The sequence shown here is derived from an EMBL/GenBank/DDBJ whole genome shotgun (WGS) entry which is preliminary data.</text>
</comment>
<organism evidence="1 2">
    <name type="scientific">Candidatus Opimibacter skivensis</name>
    <dbReference type="NCBI Taxonomy" id="2982028"/>
    <lineage>
        <taxon>Bacteria</taxon>
        <taxon>Pseudomonadati</taxon>
        <taxon>Bacteroidota</taxon>
        <taxon>Saprospiria</taxon>
        <taxon>Saprospirales</taxon>
        <taxon>Saprospiraceae</taxon>
        <taxon>Candidatus Opimibacter</taxon>
    </lineage>
</organism>
<sequence>MIILFLIMIMAACQSSPKNEYKLSDERMAHLMLDLQLAEVALPDLSPLQQDSIRLLFKKRIEEVYQLSYEEIKSEMDLLQTDPKKLKLIIDRAKQMADSIQ</sequence>
<evidence type="ECO:0000313" key="2">
    <source>
        <dbReference type="Proteomes" id="UP000808337"/>
    </source>
</evidence>
<reference evidence="1 2" key="1">
    <citation type="submission" date="2020-10" db="EMBL/GenBank/DDBJ databases">
        <title>Connecting structure to function with the recovery of over 1000 high-quality activated sludge metagenome-assembled genomes encoding full-length rRNA genes using long-read sequencing.</title>
        <authorList>
            <person name="Singleton C.M."/>
            <person name="Petriglieri F."/>
            <person name="Kristensen J.M."/>
            <person name="Kirkegaard R.H."/>
            <person name="Michaelsen T.Y."/>
            <person name="Andersen M.H."/>
            <person name="Karst S.M."/>
            <person name="Dueholm M.S."/>
            <person name="Nielsen P.H."/>
            <person name="Albertsen M."/>
        </authorList>
    </citation>
    <scope>NUCLEOTIDE SEQUENCE [LARGE SCALE GENOMIC DNA]</scope>
    <source>
        <strain evidence="1">Ribe_18-Q3-R11-54_MAXAC.273</strain>
    </source>
</reference>
<protein>
    <recommendedName>
        <fullName evidence="3">DUF4296 domain-containing protein</fullName>
    </recommendedName>
</protein>
<dbReference type="AlphaFoldDB" id="A0A9D7SVE5"/>